<feature type="transmembrane region" description="Helical" evidence="11">
    <location>
        <begin position="124"/>
        <end position="145"/>
    </location>
</feature>
<feature type="transmembrane region" description="Helical" evidence="11">
    <location>
        <begin position="92"/>
        <end position="112"/>
    </location>
</feature>
<dbReference type="PRINTS" id="PR01077">
    <property type="entry name" value="CLAUDIN"/>
</dbReference>
<evidence type="ECO:0008006" key="14">
    <source>
        <dbReference type="Google" id="ProtNLM"/>
    </source>
</evidence>
<sequence length="252" mass="27242">MAYLAHTAHPQLLGLWAGSVGWILTMVTIGLVQWRVWVVTDVSIISSGLAWVGIWKVCFYSHKVVTERGALYCQKMGISDSFVPTEIVTAQILMLVALVLGLLANASTLYGLRNVFFGLDKHRPIRLAFTAGGLLHLLASLSSLIPLGLNLQAVATNQNITFPENFHMPPAPVHQQVGEAIGVGISAAILSVASGVIFLCYRFPVRIHPRAQSPWEGVHWLEGPSAGHSLPSRQVRGGGGVDNPAFQSEEHI</sequence>
<comment type="caution">
    <text evidence="12">The sequence shown here is derived from an EMBL/GenBank/DDBJ whole genome shotgun (WGS) entry which is preliminary data.</text>
</comment>
<protein>
    <recommendedName>
        <fullName evidence="14">Claudin-34</fullName>
    </recommendedName>
</protein>
<keyword evidence="5" id="KW-1003">Cell membrane</keyword>
<evidence type="ECO:0000256" key="6">
    <source>
        <dbReference type="ARBA" id="ARBA00022692"/>
    </source>
</evidence>
<evidence type="ECO:0000256" key="9">
    <source>
        <dbReference type="ARBA" id="ARBA00023136"/>
    </source>
</evidence>
<evidence type="ECO:0000256" key="3">
    <source>
        <dbReference type="ARBA" id="ARBA00008295"/>
    </source>
</evidence>
<keyword evidence="6 11" id="KW-0812">Transmembrane</keyword>
<evidence type="ECO:0000313" key="13">
    <source>
        <dbReference type="Proteomes" id="UP001591681"/>
    </source>
</evidence>
<dbReference type="Proteomes" id="UP001591681">
    <property type="component" value="Unassembled WGS sequence"/>
</dbReference>
<comment type="subcellular location">
    <subcellularLocation>
        <location evidence="1">Cell junction</location>
        <location evidence="1">Tight junction</location>
    </subcellularLocation>
    <subcellularLocation>
        <location evidence="2">Cell membrane</location>
        <topology evidence="2">Multi-pass membrane protein</topology>
    </subcellularLocation>
</comment>
<dbReference type="GO" id="GO:0005923">
    <property type="term" value="C:bicellular tight junction"/>
    <property type="evidence" value="ECO:0007669"/>
    <property type="project" value="UniProtKB-SubCell"/>
</dbReference>
<gene>
    <name evidence="12" type="ORF">ACEWY4_016745</name>
</gene>
<dbReference type="Pfam" id="PF13903">
    <property type="entry name" value="Claudin_2"/>
    <property type="match status" value="1"/>
</dbReference>
<dbReference type="Gene3D" id="1.20.140.150">
    <property type="match status" value="1"/>
</dbReference>
<dbReference type="AlphaFoldDB" id="A0ABD1JL96"/>
<comment type="similarity">
    <text evidence="3">Belongs to the claudin family.</text>
</comment>
<feature type="region of interest" description="Disordered" evidence="10">
    <location>
        <begin position="229"/>
        <end position="252"/>
    </location>
</feature>
<dbReference type="PANTHER" id="PTHR12002">
    <property type="entry name" value="CLAUDIN"/>
    <property type="match status" value="1"/>
</dbReference>
<keyword evidence="8 11" id="KW-1133">Transmembrane helix</keyword>
<organism evidence="12 13">
    <name type="scientific">Coilia grayii</name>
    <name type="common">Gray's grenadier anchovy</name>
    <dbReference type="NCBI Taxonomy" id="363190"/>
    <lineage>
        <taxon>Eukaryota</taxon>
        <taxon>Metazoa</taxon>
        <taxon>Chordata</taxon>
        <taxon>Craniata</taxon>
        <taxon>Vertebrata</taxon>
        <taxon>Euteleostomi</taxon>
        <taxon>Actinopterygii</taxon>
        <taxon>Neopterygii</taxon>
        <taxon>Teleostei</taxon>
        <taxon>Clupei</taxon>
        <taxon>Clupeiformes</taxon>
        <taxon>Clupeoidei</taxon>
        <taxon>Engraulidae</taxon>
        <taxon>Coilinae</taxon>
        <taxon>Coilia</taxon>
    </lineage>
</organism>
<evidence type="ECO:0000256" key="4">
    <source>
        <dbReference type="ARBA" id="ARBA00022427"/>
    </source>
</evidence>
<dbReference type="GO" id="GO:0005886">
    <property type="term" value="C:plasma membrane"/>
    <property type="evidence" value="ECO:0007669"/>
    <property type="project" value="UniProtKB-SubCell"/>
</dbReference>
<keyword evidence="7" id="KW-0965">Cell junction</keyword>
<dbReference type="EMBL" id="JBHFQA010000014">
    <property type="protein sequence ID" value="KAL2087917.1"/>
    <property type="molecule type" value="Genomic_DNA"/>
</dbReference>
<evidence type="ECO:0000256" key="7">
    <source>
        <dbReference type="ARBA" id="ARBA00022949"/>
    </source>
</evidence>
<evidence type="ECO:0000256" key="2">
    <source>
        <dbReference type="ARBA" id="ARBA00004651"/>
    </source>
</evidence>
<accession>A0ABD1JL96</accession>
<keyword evidence="9 11" id="KW-0472">Membrane</keyword>
<evidence type="ECO:0000313" key="12">
    <source>
        <dbReference type="EMBL" id="KAL2087917.1"/>
    </source>
</evidence>
<evidence type="ECO:0000256" key="10">
    <source>
        <dbReference type="SAM" id="MobiDB-lite"/>
    </source>
</evidence>
<feature type="transmembrane region" description="Helical" evidence="11">
    <location>
        <begin position="12"/>
        <end position="34"/>
    </location>
</feature>
<evidence type="ECO:0000256" key="8">
    <source>
        <dbReference type="ARBA" id="ARBA00022989"/>
    </source>
</evidence>
<proteinExistence type="inferred from homology"/>
<dbReference type="InterPro" id="IPR004031">
    <property type="entry name" value="PMP22/EMP/MP20/Claudin"/>
</dbReference>
<evidence type="ECO:0000256" key="5">
    <source>
        <dbReference type="ARBA" id="ARBA00022475"/>
    </source>
</evidence>
<dbReference type="InterPro" id="IPR006187">
    <property type="entry name" value="Claudin"/>
</dbReference>
<reference evidence="12 13" key="1">
    <citation type="submission" date="2024-09" db="EMBL/GenBank/DDBJ databases">
        <title>A chromosome-level genome assembly of Gray's grenadier anchovy, Coilia grayii.</title>
        <authorList>
            <person name="Fu Z."/>
        </authorList>
    </citation>
    <scope>NUCLEOTIDE SEQUENCE [LARGE SCALE GENOMIC DNA]</scope>
    <source>
        <strain evidence="12">G4</strain>
        <tissue evidence="12">Muscle</tissue>
    </source>
</reference>
<feature type="transmembrane region" description="Helical" evidence="11">
    <location>
        <begin position="180"/>
        <end position="201"/>
    </location>
</feature>
<evidence type="ECO:0000256" key="1">
    <source>
        <dbReference type="ARBA" id="ARBA00004435"/>
    </source>
</evidence>
<keyword evidence="13" id="KW-1185">Reference proteome</keyword>
<evidence type="ECO:0000256" key="11">
    <source>
        <dbReference type="SAM" id="Phobius"/>
    </source>
</evidence>
<name>A0ABD1JL96_9TELE</name>
<keyword evidence="4" id="KW-0796">Tight junction</keyword>